<dbReference type="Pfam" id="PF06082">
    <property type="entry name" value="YjbH"/>
    <property type="match status" value="1"/>
</dbReference>
<proteinExistence type="predicted"/>
<accession>A0A1F7WQN9</accession>
<dbReference type="EMBL" id="MGFH01000124">
    <property type="protein sequence ID" value="OGM05136.1"/>
    <property type="molecule type" value="Genomic_DNA"/>
</dbReference>
<name>A0A1F7WQN9_9BACT</name>
<evidence type="ECO:0000313" key="1">
    <source>
        <dbReference type="EMBL" id="OGM05136.1"/>
    </source>
</evidence>
<dbReference type="STRING" id="1817813.A2008_11625"/>
<organism evidence="1 2">
    <name type="scientific">Candidatus Wallbacteria bacterium GWC2_49_35</name>
    <dbReference type="NCBI Taxonomy" id="1817813"/>
    <lineage>
        <taxon>Bacteria</taxon>
        <taxon>Candidatus Walliibacteriota</taxon>
    </lineage>
</organism>
<evidence type="ECO:0000313" key="2">
    <source>
        <dbReference type="Proteomes" id="UP000178735"/>
    </source>
</evidence>
<dbReference type="Proteomes" id="UP000178735">
    <property type="component" value="Unassembled WGS sequence"/>
</dbReference>
<comment type="caution">
    <text evidence="1">The sequence shown here is derived from an EMBL/GenBank/DDBJ whole genome shotgun (WGS) entry which is preliminary data.</text>
</comment>
<dbReference type="InterPro" id="IPR010344">
    <property type="entry name" value="YbjH"/>
</dbReference>
<dbReference type="AlphaFoldDB" id="A0A1F7WQN9"/>
<reference evidence="1 2" key="1">
    <citation type="journal article" date="2016" name="Nat. Commun.">
        <title>Thousands of microbial genomes shed light on interconnected biogeochemical processes in an aquifer system.</title>
        <authorList>
            <person name="Anantharaman K."/>
            <person name="Brown C.T."/>
            <person name="Hug L.A."/>
            <person name="Sharon I."/>
            <person name="Castelle C.J."/>
            <person name="Probst A.J."/>
            <person name="Thomas B.C."/>
            <person name="Singh A."/>
            <person name="Wilkins M.J."/>
            <person name="Karaoz U."/>
            <person name="Brodie E.L."/>
            <person name="Williams K.H."/>
            <person name="Hubbard S.S."/>
            <person name="Banfield J.F."/>
        </authorList>
    </citation>
    <scope>NUCLEOTIDE SEQUENCE [LARGE SCALE GENOMIC DNA]</scope>
</reference>
<gene>
    <name evidence="1" type="ORF">A2008_11625</name>
</gene>
<sequence length="240" mass="26413">MKINNLNIKISAITIIFLTVFFLTCVFIPPAALANPNLIGPSGLIYAPSAYTAGGVGYYTLSDNKITKVNLVFMGGALEGGVIHNKLMSNYSFNLKLPVLEEDDYVPQLALGLYNYKNATLGTTNYIVLSKHIGSFGVTLHAGYKRNGGLKDAAGLFNYQTIQTAIDDYNGNAGNTFMGIEYSFMPMFSLMGEQFENSVNAGIRFRPMPSLTIDYDVLDIKKNKNFKENKVINFNFSLGF</sequence>
<protein>
    <submittedName>
        <fullName evidence="1">Uncharacterized protein</fullName>
    </submittedName>
</protein>